<reference evidence="1 2" key="1">
    <citation type="submission" date="2024-01" db="EMBL/GenBank/DDBJ databases">
        <title>The complete chloroplast genome sequence of Lithospermum erythrorhizon: insights into the phylogenetic relationship among Boraginaceae species and the maternal lineages of purple gromwells.</title>
        <authorList>
            <person name="Okada T."/>
            <person name="Watanabe K."/>
        </authorList>
    </citation>
    <scope>NUCLEOTIDE SEQUENCE [LARGE SCALE GENOMIC DNA]</scope>
</reference>
<dbReference type="PANTHER" id="PTHR31286:SF167">
    <property type="entry name" value="OS09G0268800 PROTEIN"/>
    <property type="match status" value="1"/>
</dbReference>
<dbReference type="Proteomes" id="UP001454036">
    <property type="component" value="Unassembled WGS sequence"/>
</dbReference>
<comment type="caution">
    <text evidence="1">The sequence shown here is derived from an EMBL/GenBank/DDBJ whole genome shotgun (WGS) entry which is preliminary data.</text>
</comment>
<evidence type="ECO:0000313" key="2">
    <source>
        <dbReference type="Proteomes" id="UP001454036"/>
    </source>
</evidence>
<gene>
    <name evidence="1" type="ORF">LIER_32788</name>
</gene>
<dbReference type="PANTHER" id="PTHR31286">
    <property type="entry name" value="GLYCINE-RICH CELL WALL STRUCTURAL PROTEIN 1.8-LIKE"/>
    <property type="match status" value="1"/>
</dbReference>
<dbReference type="EMBL" id="BAABME010012764">
    <property type="protein sequence ID" value="GAA0185500.1"/>
    <property type="molecule type" value="Genomic_DNA"/>
</dbReference>
<evidence type="ECO:0000313" key="1">
    <source>
        <dbReference type="EMBL" id="GAA0185500.1"/>
    </source>
</evidence>
<sequence>MDSEIIRNLLKCNLTDEESHPIQLEEEDLVDGISECEASAFAKVLSLKDGFIRIQNFTLTMAKAWNCKSLRVSRVVHSILHIFFPSLEEKKHIMGGGPWCSDNQLVLMKDWGRNVDPLQIDFSECLFWIHLRGLRDEFFTKDVAFKLAYAFDCCEGVELRKDRMGKKFLACPDSGIRCLVFFHNYHLQ</sequence>
<dbReference type="InterPro" id="IPR040256">
    <property type="entry name" value="At4g02000-like"/>
</dbReference>
<proteinExistence type="predicted"/>
<dbReference type="AlphaFoldDB" id="A0AAV3RXC3"/>
<evidence type="ECO:0008006" key="3">
    <source>
        <dbReference type="Google" id="ProtNLM"/>
    </source>
</evidence>
<protein>
    <recommendedName>
        <fullName evidence="3">DUF4283 domain-containing protein</fullName>
    </recommendedName>
</protein>
<name>A0AAV3RXC3_LITER</name>
<keyword evidence="2" id="KW-1185">Reference proteome</keyword>
<accession>A0AAV3RXC3</accession>
<organism evidence="1 2">
    <name type="scientific">Lithospermum erythrorhizon</name>
    <name type="common">Purple gromwell</name>
    <name type="synonym">Lithospermum officinale var. erythrorhizon</name>
    <dbReference type="NCBI Taxonomy" id="34254"/>
    <lineage>
        <taxon>Eukaryota</taxon>
        <taxon>Viridiplantae</taxon>
        <taxon>Streptophyta</taxon>
        <taxon>Embryophyta</taxon>
        <taxon>Tracheophyta</taxon>
        <taxon>Spermatophyta</taxon>
        <taxon>Magnoliopsida</taxon>
        <taxon>eudicotyledons</taxon>
        <taxon>Gunneridae</taxon>
        <taxon>Pentapetalae</taxon>
        <taxon>asterids</taxon>
        <taxon>lamiids</taxon>
        <taxon>Boraginales</taxon>
        <taxon>Boraginaceae</taxon>
        <taxon>Boraginoideae</taxon>
        <taxon>Lithospermeae</taxon>
        <taxon>Lithospermum</taxon>
    </lineage>
</organism>